<dbReference type="RefSeq" id="WP_007281068.1">
    <property type="nucleotide sequence ID" value="NZ_ABCK01000036.1"/>
</dbReference>
<dbReference type="GO" id="GO:0000455">
    <property type="term" value="P:enzyme-directed rRNA pseudouridine synthesis"/>
    <property type="evidence" value="ECO:0007669"/>
    <property type="project" value="TreeGrafter"/>
</dbReference>
<dbReference type="AlphaFoldDB" id="A6DTB9"/>
<dbReference type="Pfam" id="PF00849">
    <property type="entry name" value="PseudoU_synth_2"/>
    <property type="match status" value="1"/>
</dbReference>
<name>A6DTB9_9BACT</name>
<gene>
    <name evidence="2" type="ORF">LNTAR_02784</name>
</gene>
<dbReference type="EMBL" id="ABCK01000036">
    <property type="protein sequence ID" value="EDM25099.1"/>
    <property type="molecule type" value="Genomic_DNA"/>
</dbReference>
<dbReference type="SUPFAM" id="SSF55120">
    <property type="entry name" value="Pseudouridine synthase"/>
    <property type="match status" value="1"/>
</dbReference>
<dbReference type="Gene3D" id="3.30.2350.10">
    <property type="entry name" value="Pseudouridine synthase"/>
    <property type="match status" value="1"/>
</dbReference>
<dbReference type="InterPro" id="IPR006145">
    <property type="entry name" value="PsdUridine_synth_RsuA/RluA"/>
</dbReference>
<dbReference type="GO" id="GO:0140098">
    <property type="term" value="F:catalytic activity, acting on RNA"/>
    <property type="evidence" value="ECO:0007669"/>
    <property type="project" value="UniProtKB-ARBA"/>
</dbReference>
<reference evidence="2 3" key="1">
    <citation type="journal article" date="2010" name="J. Bacteriol.">
        <title>Genome sequence of Lentisphaera araneosa HTCC2155T, the type species of the order Lentisphaerales in the phylum Lentisphaerae.</title>
        <authorList>
            <person name="Thrash J.C."/>
            <person name="Cho J.C."/>
            <person name="Vergin K.L."/>
            <person name="Morris R.M."/>
            <person name="Giovannoni S.J."/>
        </authorList>
    </citation>
    <scope>NUCLEOTIDE SEQUENCE [LARGE SCALE GENOMIC DNA]</scope>
    <source>
        <strain evidence="2 3">HTCC2155</strain>
    </source>
</reference>
<dbReference type="PANTHER" id="PTHR21600:SF84">
    <property type="entry name" value="PSEUDOURIDINE SYNTHASE RSUA_RLUA-LIKE DOMAIN-CONTAINING PROTEIN"/>
    <property type="match status" value="1"/>
</dbReference>
<dbReference type="GO" id="GO:0003723">
    <property type="term" value="F:RNA binding"/>
    <property type="evidence" value="ECO:0007669"/>
    <property type="project" value="InterPro"/>
</dbReference>
<dbReference type="PROSITE" id="PS01129">
    <property type="entry name" value="PSI_RLU"/>
    <property type="match status" value="1"/>
</dbReference>
<dbReference type="GO" id="GO:0009982">
    <property type="term" value="F:pseudouridine synthase activity"/>
    <property type="evidence" value="ECO:0007669"/>
    <property type="project" value="InterPro"/>
</dbReference>
<protein>
    <submittedName>
        <fullName evidence="2">Pseudouridine synthase</fullName>
    </submittedName>
</protein>
<dbReference type="InterPro" id="IPR020103">
    <property type="entry name" value="PsdUridine_synth_cat_dom_sf"/>
</dbReference>
<dbReference type="InterPro" id="IPR050188">
    <property type="entry name" value="RluA_PseudoU_synthase"/>
</dbReference>
<dbReference type="Proteomes" id="UP000004947">
    <property type="component" value="Unassembled WGS sequence"/>
</dbReference>
<evidence type="ECO:0000313" key="3">
    <source>
        <dbReference type="Proteomes" id="UP000004947"/>
    </source>
</evidence>
<sequence length="290" mass="33839">MSKLIPSKVWLPKESHHQNYLDFFCETFPQISRDTWAKRFTEGKITTTQEETLNAKAPYCGDQHLIYYREVENEKVIPFQEQILYEDENLLLVDKPHFLPIHPAGPYVKETLVYRLRESQNNPDISPLHRIDRLTAGLVFFSKKVSIRKDYQLLFENRLVEKTYHAISAGPAPDQGYWHLKNRIEAGEPWFLSAIKEGKANSESYINVIEAKDNLVKFELKPISGKKHQLRVHLASIGYPILHDPLYPSFVEKPPDNYEKPMQLLAQSIAFTDPFSKKRHSFQSQLKLLF</sequence>
<keyword evidence="3" id="KW-1185">Reference proteome</keyword>
<dbReference type="InterPro" id="IPR006224">
    <property type="entry name" value="PsdUridine_synth_RluA-like_CS"/>
</dbReference>
<accession>A6DTB9</accession>
<proteinExistence type="predicted"/>
<dbReference type="PANTHER" id="PTHR21600">
    <property type="entry name" value="MITOCHONDRIAL RNA PSEUDOURIDINE SYNTHASE"/>
    <property type="match status" value="1"/>
</dbReference>
<dbReference type="OrthoDB" id="9807829at2"/>
<dbReference type="eggNOG" id="COG0564">
    <property type="taxonomic scope" value="Bacteria"/>
</dbReference>
<evidence type="ECO:0000259" key="1">
    <source>
        <dbReference type="Pfam" id="PF00849"/>
    </source>
</evidence>
<dbReference type="STRING" id="313628.LNTAR_02784"/>
<organism evidence="2 3">
    <name type="scientific">Lentisphaera araneosa HTCC2155</name>
    <dbReference type="NCBI Taxonomy" id="313628"/>
    <lineage>
        <taxon>Bacteria</taxon>
        <taxon>Pseudomonadati</taxon>
        <taxon>Lentisphaerota</taxon>
        <taxon>Lentisphaeria</taxon>
        <taxon>Lentisphaerales</taxon>
        <taxon>Lentisphaeraceae</taxon>
        <taxon>Lentisphaera</taxon>
    </lineage>
</organism>
<evidence type="ECO:0000313" key="2">
    <source>
        <dbReference type="EMBL" id="EDM25099.1"/>
    </source>
</evidence>
<comment type="caution">
    <text evidence="2">The sequence shown here is derived from an EMBL/GenBank/DDBJ whole genome shotgun (WGS) entry which is preliminary data.</text>
</comment>
<feature type="domain" description="Pseudouridine synthase RsuA/RluA-like" evidence="1">
    <location>
        <begin position="89"/>
        <end position="236"/>
    </location>
</feature>